<dbReference type="GO" id="GO:0005886">
    <property type="term" value="C:plasma membrane"/>
    <property type="evidence" value="ECO:0007669"/>
    <property type="project" value="UniProtKB-SubCell"/>
</dbReference>
<feature type="transmembrane region" description="Helical" evidence="7">
    <location>
        <begin position="72"/>
        <end position="101"/>
    </location>
</feature>
<dbReference type="InterPro" id="IPR000515">
    <property type="entry name" value="MetI-like"/>
</dbReference>
<comment type="subcellular location">
    <subcellularLocation>
        <location evidence="1 7">Cell membrane</location>
        <topology evidence="1 7">Multi-pass membrane protein</topology>
    </subcellularLocation>
</comment>
<keyword evidence="5 7" id="KW-1133">Transmembrane helix</keyword>
<dbReference type="InterPro" id="IPR035906">
    <property type="entry name" value="MetI-like_sf"/>
</dbReference>
<feature type="transmembrane region" description="Helical" evidence="7">
    <location>
        <begin position="263"/>
        <end position="280"/>
    </location>
</feature>
<dbReference type="Proteomes" id="UP001169242">
    <property type="component" value="Unassembled WGS sequence"/>
</dbReference>
<reference evidence="9" key="1">
    <citation type="journal article" date="2023" name="Int. J. Syst. Evol. Microbiol.">
        <title>&lt;i&gt;Holtiella tumoricola&lt;/i&gt; gen. nov. sp. nov., isolated from a human clinical sample.</title>
        <authorList>
            <person name="Allen-Vercoe E."/>
            <person name="Daigneault M.C."/>
            <person name="Vancuren S.J."/>
            <person name="Cochrane K."/>
            <person name="O'Neal L.L."/>
            <person name="Sankaranarayanan K."/>
            <person name="Lawson P.A."/>
        </authorList>
    </citation>
    <scope>NUCLEOTIDE SEQUENCE</scope>
    <source>
        <strain evidence="9">CC70A</strain>
    </source>
</reference>
<gene>
    <name evidence="9" type="ORF">PBV87_10560</name>
</gene>
<dbReference type="SUPFAM" id="SSF161098">
    <property type="entry name" value="MetI-like"/>
    <property type="match status" value="1"/>
</dbReference>
<keyword evidence="2 7" id="KW-0813">Transport</keyword>
<dbReference type="GO" id="GO:0055085">
    <property type="term" value="P:transmembrane transport"/>
    <property type="evidence" value="ECO:0007669"/>
    <property type="project" value="InterPro"/>
</dbReference>
<evidence type="ECO:0000313" key="10">
    <source>
        <dbReference type="Proteomes" id="UP001169242"/>
    </source>
</evidence>
<dbReference type="AlphaFoldDB" id="A0AA42DMW0"/>
<evidence type="ECO:0000313" key="9">
    <source>
        <dbReference type="EMBL" id="MDA3731920.1"/>
    </source>
</evidence>
<sequence>MMVVRDGISRKIFNVFNILVLVCITLLCILPFIHLFALSLSGSAAASAGKVGLWPVDFTLKSYEFLLEKSDFIVSLGVTLKRVFLGTIINMTLVVLTAYPLSKSSSQLKYRTALAWFFVFTNFFSGGTIPNFILIRNLQLFDSIWALVLPGAVAVGNVVLLLNFFRSIPKSLEEAAMIDGASQFTILFKVFLPVSKPALATILLFTIVGHWNAWFDGILYMNSPANYPLQSYLSTLNVNINTSLMTSEELAIMKNVSDETLKSAQIFLGTLPIMLVYPFLQKYFVKGIVLGSVKE</sequence>
<keyword evidence="4 7" id="KW-0812">Transmembrane</keyword>
<feature type="transmembrane region" description="Helical" evidence="7">
    <location>
        <begin position="145"/>
        <end position="165"/>
    </location>
</feature>
<feature type="domain" description="ABC transmembrane type-1" evidence="8">
    <location>
        <begin position="76"/>
        <end position="277"/>
    </location>
</feature>
<evidence type="ECO:0000256" key="6">
    <source>
        <dbReference type="ARBA" id="ARBA00023136"/>
    </source>
</evidence>
<proteinExistence type="inferred from homology"/>
<dbReference type="PROSITE" id="PS50928">
    <property type="entry name" value="ABC_TM1"/>
    <property type="match status" value="1"/>
</dbReference>
<keyword evidence="3" id="KW-1003">Cell membrane</keyword>
<evidence type="ECO:0000256" key="4">
    <source>
        <dbReference type="ARBA" id="ARBA00022692"/>
    </source>
</evidence>
<keyword evidence="6 7" id="KW-0472">Membrane</keyword>
<dbReference type="Pfam" id="PF00528">
    <property type="entry name" value="BPD_transp_1"/>
    <property type="match status" value="1"/>
</dbReference>
<dbReference type="EMBL" id="JAQIFT010000043">
    <property type="protein sequence ID" value="MDA3731920.1"/>
    <property type="molecule type" value="Genomic_DNA"/>
</dbReference>
<evidence type="ECO:0000256" key="3">
    <source>
        <dbReference type="ARBA" id="ARBA00022475"/>
    </source>
</evidence>
<evidence type="ECO:0000256" key="2">
    <source>
        <dbReference type="ARBA" id="ARBA00022448"/>
    </source>
</evidence>
<name>A0AA42DMW0_9FIRM</name>
<organism evidence="9 10">
    <name type="scientific">Holtiella tumoricola</name>
    <dbReference type="NCBI Taxonomy" id="3018743"/>
    <lineage>
        <taxon>Bacteria</taxon>
        <taxon>Bacillati</taxon>
        <taxon>Bacillota</taxon>
        <taxon>Clostridia</taxon>
        <taxon>Lachnospirales</taxon>
        <taxon>Cellulosilyticaceae</taxon>
        <taxon>Holtiella</taxon>
    </lineage>
</organism>
<comment type="caution">
    <text evidence="9">The sequence shown here is derived from an EMBL/GenBank/DDBJ whole genome shotgun (WGS) entry which is preliminary data.</text>
</comment>
<evidence type="ECO:0000256" key="1">
    <source>
        <dbReference type="ARBA" id="ARBA00004651"/>
    </source>
</evidence>
<comment type="similarity">
    <text evidence="7">Belongs to the binding-protein-dependent transport system permease family.</text>
</comment>
<feature type="transmembrane region" description="Helical" evidence="7">
    <location>
        <begin position="113"/>
        <end position="133"/>
    </location>
</feature>
<evidence type="ECO:0000256" key="7">
    <source>
        <dbReference type="RuleBase" id="RU363032"/>
    </source>
</evidence>
<dbReference type="CDD" id="cd06261">
    <property type="entry name" value="TM_PBP2"/>
    <property type="match status" value="1"/>
</dbReference>
<feature type="transmembrane region" description="Helical" evidence="7">
    <location>
        <begin position="186"/>
        <end position="211"/>
    </location>
</feature>
<protein>
    <submittedName>
        <fullName evidence="9">Carbohydrate ABC transporter permease</fullName>
    </submittedName>
</protein>
<evidence type="ECO:0000256" key="5">
    <source>
        <dbReference type="ARBA" id="ARBA00022989"/>
    </source>
</evidence>
<dbReference type="PANTHER" id="PTHR43744">
    <property type="entry name" value="ABC TRANSPORTER PERMEASE PROTEIN MG189-RELATED-RELATED"/>
    <property type="match status" value="1"/>
</dbReference>
<accession>A0AA42DMW0</accession>
<keyword evidence="10" id="KW-1185">Reference proteome</keyword>
<evidence type="ECO:0000259" key="8">
    <source>
        <dbReference type="PROSITE" id="PS50928"/>
    </source>
</evidence>
<dbReference type="PANTHER" id="PTHR43744:SF9">
    <property type="entry name" value="POLYGALACTURONAN_RHAMNOGALACTURONAN TRANSPORT SYSTEM PERMEASE PROTEIN YTCP"/>
    <property type="match status" value="1"/>
</dbReference>
<dbReference type="Gene3D" id="1.10.3720.10">
    <property type="entry name" value="MetI-like"/>
    <property type="match status" value="1"/>
</dbReference>